<evidence type="ECO:0000256" key="1">
    <source>
        <dbReference type="SAM" id="MobiDB-lite"/>
    </source>
</evidence>
<dbReference type="Proteomes" id="UP001269402">
    <property type="component" value="Unassembled WGS sequence"/>
</dbReference>
<feature type="compositionally biased region" description="Basic and acidic residues" evidence="1">
    <location>
        <begin position="1"/>
        <end position="36"/>
    </location>
</feature>
<keyword evidence="3" id="KW-1185">Reference proteome</keyword>
<gene>
    <name evidence="2" type="ORF">RJJ37_24760</name>
</gene>
<comment type="caution">
    <text evidence="2">The sequence shown here is derived from an EMBL/GenBank/DDBJ whole genome shotgun (WGS) entry which is preliminary data.</text>
</comment>
<evidence type="ECO:0000313" key="2">
    <source>
        <dbReference type="EMBL" id="MDR9762803.1"/>
    </source>
</evidence>
<name>A0AAW8P775_9HYPH</name>
<accession>A0AAW8P775</accession>
<dbReference type="RefSeq" id="WP_310804646.1">
    <property type="nucleotide sequence ID" value="NZ_JAVLSH010000012.1"/>
</dbReference>
<dbReference type="InterPro" id="IPR021327">
    <property type="entry name" value="DUF2934"/>
</dbReference>
<evidence type="ECO:0000313" key="3">
    <source>
        <dbReference type="Proteomes" id="UP001269402"/>
    </source>
</evidence>
<reference evidence="3" key="1">
    <citation type="submission" date="2023-07" db="EMBL/GenBank/DDBJ databases">
        <title>Genomic characterization of faba bean (Vicia faba) microsymbionts in Mexican soils.</title>
        <authorList>
            <person name="Rivera Orduna F.N."/>
            <person name="Guevara-Luna J."/>
            <person name="Yan J."/>
            <person name="Arroyo-Herrera I."/>
            <person name="Li Y."/>
            <person name="Vasquez-Murrieta M.S."/>
            <person name="Wang E.T."/>
        </authorList>
    </citation>
    <scope>NUCLEOTIDE SEQUENCE [LARGE SCALE GENOMIC DNA]</scope>
    <source>
        <strain evidence="3">CH6</strain>
    </source>
</reference>
<dbReference type="EMBL" id="JAVLSH010000012">
    <property type="protein sequence ID" value="MDR9762803.1"/>
    <property type="molecule type" value="Genomic_DNA"/>
</dbReference>
<organism evidence="2 3">
    <name type="scientific">Rhizobium redzepovicii</name>
    <dbReference type="NCBI Taxonomy" id="2867518"/>
    <lineage>
        <taxon>Bacteria</taxon>
        <taxon>Pseudomonadati</taxon>
        <taxon>Pseudomonadota</taxon>
        <taxon>Alphaproteobacteria</taxon>
        <taxon>Hyphomicrobiales</taxon>
        <taxon>Rhizobiaceae</taxon>
        <taxon>Rhizobium/Agrobacterium group</taxon>
        <taxon>Rhizobium</taxon>
    </lineage>
</organism>
<sequence>MDLEQIRRRAHEIWEAEGKPDGEQERHWQQAEREQEGDGELPQTSSPAHHSATTIPDGRGTSSEAVAEGGGEPGSFKPGEISSENK</sequence>
<feature type="compositionally biased region" description="Polar residues" evidence="1">
    <location>
        <begin position="42"/>
        <end position="64"/>
    </location>
</feature>
<protein>
    <submittedName>
        <fullName evidence="2">DUF2934 domain-containing protein</fullName>
    </submittedName>
</protein>
<feature type="region of interest" description="Disordered" evidence="1">
    <location>
        <begin position="1"/>
        <end position="86"/>
    </location>
</feature>
<dbReference type="Pfam" id="PF11154">
    <property type="entry name" value="DUF2934"/>
    <property type="match status" value="1"/>
</dbReference>
<proteinExistence type="predicted"/>
<dbReference type="AlphaFoldDB" id="A0AAW8P775"/>